<name>A0A4R0JXI2_9ACTN</name>
<evidence type="ECO:0000313" key="3">
    <source>
        <dbReference type="Proteomes" id="UP000293342"/>
    </source>
</evidence>
<dbReference type="EMBL" id="SJKD01000001">
    <property type="protein sequence ID" value="TCC52241.1"/>
    <property type="molecule type" value="Genomic_DNA"/>
</dbReference>
<proteinExistence type="predicted"/>
<keyword evidence="1" id="KW-0732">Signal</keyword>
<feature type="signal peptide" evidence="1">
    <location>
        <begin position="1"/>
        <end position="25"/>
    </location>
</feature>
<dbReference type="AlphaFoldDB" id="A0A4R0JXI2"/>
<organism evidence="2 3">
    <name type="scientific">Kribbella capetownensis</name>
    <dbReference type="NCBI Taxonomy" id="1572659"/>
    <lineage>
        <taxon>Bacteria</taxon>
        <taxon>Bacillati</taxon>
        <taxon>Actinomycetota</taxon>
        <taxon>Actinomycetes</taxon>
        <taxon>Propionibacteriales</taxon>
        <taxon>Kribbellaceae</taxon>
        <taxon>Kribbella</taxon>
    </lineage>
</organism>
<evidence type="ECO:0008006" key="4">
    <source>
        <dbReference type="Google" id="ProtNLM"/>
    </source>
</evidence>
<feature type="chain" id="PRO_5020550173" description="Allene oxide cyclase barrel-like domain-containing protein" evidence="1">
    <location>
        <begin position="26"/>
        <end position="164"/>
    </location>
</feature>
<sequence length="164" mass="16961">MRSLRIAAIAIACAGVIAGTSLANASPRCEEVEATIYDKVVDVGCPPPTQVCVAGFVRGKHGFDGTTVFILGSRGVAPATAPDQRPVSGALTYTFKDGATLTALETSIGNVDTTTGAGHAGGTQQFTGGTGRYEGATGYAYLGQHWEVDHFVTQIKGEVCRSKH</sequence>
<dbReference type="OrthoDB" id="3824375at2"/>
<evidence type="ECO:0000256" key="1">
    <source>
        <dbReference type="SAM" id="SignalP"/>
    </source>
</evidence>
<reference evidence="2 3" key="1">
    <citation type="submission" date="2019-02" db="EMBL/GenBank/DDBJ databases">
        <title>Kribbella capetownensis sp. nov. and Kribbella speibonae sp. nov., isolated from soil.</title>
        <authorList>
            <person name="Curtis S.M."/>
            <person name="Norton I."/>
            <person name="Everest G.J."/>
            <person name="Meyers P.R."/>
        </authorList>
    </citation>
    <scope>NUCLEOTIDE SEQUENCE [LARGE SCALE GENOMIC DNA]</scope>
    <source>
        <strain evidence="2 3">YM53</strain>
    </source>
</reference>
<comment type="caution">
    <text evidence="2">The sequence shown here is derived from an EMBL/GenBank/DDBJ whole genome shotgun (WGS) entry which is preliminary data.</text>
</comment>
<evidence type="ECO:0000313" key="2">
    <source>
        <dbReference type="EMBL" id="TCC52241.1"/>
    </source>
</evidence>
<protein>
    <recommendedName>
        <fullName evidence="4">Allene oxide cyclase barrel-like domain-containing protein</fullName>
    </recommendedName>
</protein>
<dbReference type="Proteomes" id="UP000293342">
    <property type="component" value="Unassembled WGS sequence"/>
</dbReference>
<keyword evidence="3" id="KW-1185">Reference proteome</keyword>
<gene>
    <name evidence="2" type="ORF">E0H75_00130</name>
</gene>
<accession>A0A4R0JXI2</accession>
<dbReference type="RefSeq" id="WP_131510993.1">
    <property type="nucleotide sequence ID" value="NZ_SJKD01000001.1"/>
</dbReference>